<keyword evidence="9" id="KW-1185">Reference proteome</keyword>
<feature type="compositionally biased region" description="Basic and acidic residues" evidence="6">
    <location>
        <begin position="20"/>
        <end position="31"/>
    </location>
</feature>
<sequence length="646" mass="72277">MVQPKSKKSVGLGNTLMNDRFGKGKGADRKRGTGVVRVNHETGEEYITNDRQEASWVKMRSVTEQGALDEFLATAQLAGTDFTAEKSNNVKIIHTDQRNPYLLSVAEERAVLGKQRENKAKLTVPRRPHWDAKTTPEELDRLEREAFLNWRRGLAEVQETQDLLMTPFERNLEVWRQLWRVIERSDVVVQIVDARSPLLFRSEDLETYVKDVDPKKQNLLLINKADMMTYKQRKVWADYLKGAGIAYQFFSAQLAKERIEAGEYDEDSEEEDVDGGEGSSAQQQEAASSDEDDSDEDGSEDEVEDADTRILTVEELESMFLQYAPEDIGPDRKLQVGLVGYPNVGKSSTINALIGAKKVSVSSTPGKTKHFQTIHLSDKVILCDCPGLVFPNFASTKADLVCNGVLPIDQLREYTGPVTLVTRRIPKPFLEAIYGIQIKMRPIEEGGTGMPTAEELLVAYARHRGFMTQGQGQPDQSRAARYVLKDYVNGKLLYCEPPPGDIDGKEFNAELYDAAHLPEKRQEAFNAAMEAVALEEAELDDDASLAEFVALPQGAKSKKLDKAFFKPGSRNAGHVSMPFNHRYTEQGKVEIGNGKPLSSRKMRMMLAMEQGVDPKEVQLMGGKKHFKGGKNPKKKLRATNKQADDD</sequence>
<evidence type="ECO:0000256" key="1">
    <source>
        <dbReference type="ARBA" id="ARBA00004496"/>
    </source>
</evidence>
<dbReference type="AlphaFoldDB" id="A0AAJ0BM43"/>
<dbReference type="GO" id="GO:0005525">
    <property type="term" value="F:GTP binding"/>
    <property type="evidence" value="ECO:0007669"/>
    <property type="project" value="UniProtKB-KW"/>
</dbReference>
<feature type="compositionally biased region" description="Acidic residues" evidence="6">
    <location>
        <begin position="288"/>
        <end position="305"/>
    </location>
</feature>
<comment type="caution">
    <text evidence="8">The sequence shown here is derived from an EMBL/GenBank/DDBJ whole genome shotgun (WGS) entry which is preliminary data.</text>
</comment>
<dbReference type="Pfam" id="PF01926">
    <property type="entry name" value="MMR_HSR1"/>
    <property type="match status" value="1"/>
</dbReference>
<evidence type="ECO:0000313" key="9">
    <source>
        <dbReference type="Proteomes" id="UP001239445"/>
    </source>
</evidence>
<dbReference type="EMBL" id="MU839827">
    <property type="protein sequence ID" value="KAK1760472.1"/>
    <property type="molecule type" value="Genomic_DNA"/>
</dbReference>
<dbReference type="InterPro" id="IPR030378">
    <property type="entry name" value="G_CP_dom"/>
</dbReference>
<name>A0AAJ0BM43_9PEZI</name>
<dbReference type="PROSITE" id="PS51721">
    <property type="entry name" value="G_CP"/>
    <property type="match status" value="1"/>
</dbReference>
<evidence type="ECO:0000256" key="4">
    <source>
        <dbReference type="ARBA" id="ARBA00022801"/>
    </source>
</evidence>
<feature type="region of interest" description="Disordered" evidence="6">
    <location>
        <begin position="621"/>
        <end position="646"/>
    </location>
</feature>
<feature type="region of interest" description="Disordered" evidence="6">
    <location>
        <begin position="1"/>
        <end position="33"/>
    </location>
</feature>
<dbReference type="Gene3D" id="1.10.1580.10">
    <property type="match status" value="1"/>
</dbReference>
<comment type="subcellular location">
    <subcellularLocation>
        <location evidence="1">Cytoplasm</location>
    </subcellularLocation>
</comment>
<keyword evidence="4" id="KW-0378">Hydrolase</keyword>
<dbReference type="GO" id="GO:0003924">
    <property type="term" value="F:GTPase activity"/>
    <property type="evidence" value="ECO:0007669"/>
    <property type="project" value="InterPro"/>
</dbReference>
<keyword evidence="5" id="KW-0342">GTP-binding</keyword>
<feature type="region of interest" description="Disordered" evidence="6">
    <location>
        <begin position="261"/>
        <end position="307"/>
    </location>
</feature>
<protein>
    <submittedName>
        <fullName evidence="8">Large subunit GTPase 1</fullName>
    </submittedName>
</protein>
<dbReference type="SUPFAM" id="SSF52540">
    <property type="entry name" value="P-loop containing nucleoside triphosphate hydrolases"/>
    <property type="match status" value="1"/>
</dbReference>
<reference evidence="8" key="1">
    <citation type="submission" date="2023-06" db="EMBL/GenBank/DDBJ databases">
        <title>Genome-scale phylogeny and comparative genomics of the fungal order Sordariales.</title>
        <authorList>
            <consortium name="Lawrence Berkeley National Laboratory"/>
            <person name="Hensen N."/>
            <person name="Bonometti L."/>
            <person name="Westerberg I."/>
            <person name="Brannstrom I.O."/>
            <person name="Guillou S."/>
            <person name="Cros-Aarteil S."/>
            <person name="Calhoun S."/>
            <person name="Haridas S."/>
            <person name="Kuo A."/>
            <person name="Mondo S."/>
            <person name="Pangilinan J."/>
            <person name="Riley R."/>
            <person name="Labutti K."/>
            <person name="Andreopoulos B."/>
            <person name="Lipzen A."/>
            <person name="Chen C."/>
            <person name="Yanf M."/>
            <person name="Daum C."/>
            <person name="Ng V."/>
            <person name="Clum A."/>
            <person name="Steindorff A."/>
            <person name="Ohm R."/>
            <person name="Martin F."/>
            <person name="Silar P."/>
            <person name="Natvig D."/>
            <person name="Lalanne C."/>
            <person name="Gautier V."/>
            <person name="Ament-Velasquez S.L."/>
            <person name="Kruys A."/>
            <person name="Hutchinson M.I."/>
            <person name="Powell A.J."/>
            <person name="Barry K."/>
            <person name="Miller A.N."/>
            <person name="Grigoriev I.V."/>
            <person name="Debuchy R."/>
            <person name="Gladieux P."/>
            <person name="Thoren M.H."/>
            <person name="Johannesson H."/>
        </authorList>
    </citation>
    <scope>NUCLEOTIDE SEQUENCE</scope>
    <source>
        <strain evidence="8">PSN4</strain>
    </source>
</reference>
<dbReference type="GO" id="GO:0005829">
    <property type="term" value="C:cytosol"/>
    <property type="evidence" value="ECO:0007669"/>
    <property type="project" value="TreeGrafter"/>
</dbReference>
<keyword evidence="3" id="KW-0547">Nucleotide-binding</keyword>
<feature type="compositionally biased region" description="Basic residues" evidence="6">
    <location>
        <begin position="622"/>
        <end position="638"/>
    </location>
</feature>
<feature type="compositionally biased region" description="Acidic residues" evidence="6">
    <location>
        <begin position="262"/>
        <end position="275"/>
    </location>
</feature>
<keyword evidence="2" id="KW-0963">Cytoplasm</keyword>
<dbReference type="FunFam" id="3.40.50.300:FF:001151">
    <property type="entry name" value="Large subunit GTPase 1"/>
    <property type="match status" value="1"/>
</dbReference>
<dbReference type="Gene3D" id="3.40.50.300">
    <property type="entry name" value="P-loop containing nucleotide triphosphate hydrolases"/>
    <property type="match status" value="1"/>
</dbReference>
<accession>A0AAJ0BM43</accession>
<dbReference type="Proteomes" id="UP001239445">
    <property type="component" value="Unassembled WGS sequence"/>
</dbReference>
<dbReference type="InterPro" id="IPR006073">
    <property type="entry name" value="GTP-bd"/>
</dbReference>
<proteinExistence type="predicted"/>
<evidence type="ECO:0000256" key="6">
    <source>
        <dbReference type="SAM" id="MobiDB-lite"/>
    </source>
</evidence>
<dbReference type="InterPro" id="IPR023179">
    <property type="entry name" value="GTP-bd_ortho_bundle_sf"/>
</dbReference>
<evidence type="ECO:0000259" key="7">
    <source>
        <dbReference type="PROSITE" id="PS51721"/>
    </source>
</evidence>
<dbReference type="InterPro" id="IPR043358">
    <property type="entry name" value="GNL1-like"/>
</dbReference>
<organism evidence="8 9">
    <name type="scientific">Echria macrotheca</name>
    <dbReference type="NCBI Taxonomy" id="438768"/>
    <lineage>
        <taxon>Eukaryota</taxon>
        <taxon>Fungi</taxon>
        <taxon>Dikarya</taxon>
        <taxon>Ascomycota</taxon>
        <taxon>Pezizomycotina</taxon>
        <taxon>Sordariomycetes</taxon>
        <taxon>Sordariomycetidae</taxon>
        <taxon>Sordariales</taxon>
        <taxon>Schizotheciaceae</taxon>
        <taxon>Echria</taxon>
    </lineage>
</organism>
<dbReference type="PANTHER" id="PTHR45709:SF2">
    <property type="entry name" value="LARGE SUBUNIT GTPASE 1 HOMOLOG"/>
    <property type="match status" value="1"/>
</dbReference>
<evidence type="ECO:0000256" key="2">
    <source>
        <dbReference type="ARBA" id="ARBA00022490"/>
    </source>
</evidence>
<evidence type="ECO:0000313" key="8">
    <source>
        <dbReference type="EMBL" id="KAK1760472.1"/>
    </source>
</evidence>
<dbReference type="InterPro" id="IPR027417">
    <property type="entry name" value="P-loop_NTPase"/>
</dbReference>
<evidence type="ECO:0000256" key="5">
    <source>
        <dbReference type="ARBA" id="ARBA00023134"/>
    </source>
</evidence>
<dbReference type="GO" id="GO:0000054">
    <property type="term" value="P:ribosomal subunit export from nucleus"/>
    <property type="evidence" value="ECO:0007669"/>
    <property type="project" value="TreeGrafter"/>
</dbReference>
<gene>
    <name evidence="8" type="ORF">QBC47DRAFT_367194</name>
</gene>
<dbReference type="PANTHER" id="PTHR45709">
    <property type="entry name" value="LARGE SUBUNIT GTPASE 1 HOMOLOG-RELATED"/>
    <property type="match status" value="1"/>
</dbReference>
<dbReference type="CDD" id="cd01857">
    <property type="entry name" value="HSR1_MMR1"/>
    <property type="match status" value="1"/>
</dbReference>
<feature type="domain" description="CP-type G" evidence="7">
    <location>
        <begin position="175"/>
        <end position="391"/>
    </location>
</feature>
<evidence type="ECO:0000256" key="3">
    <source>
        <dbReference type="ARBA" id="ARBA00022741"/>
    </source>
</evidence>